<dbReference type="Pfam" id="PF00441">
    <property type="entry name" value="Acyl-CoA_dh_1"/>
    <property type="match status" value="1"/>
</dbReference>
<evidence type="ECO:0000256" key="7">
    <source>
        <dbReference type="ARBA" id="ARBA00022630"/>
    </source>
</evidence>
<comment type="catalytic activity">
    <reaction evidence="25">
        <text>(2S)-2-methylbutanoyl-CoA + oxidized [electron-transfer flavoprotein] + H(+) = (2E)-2-methylbut-2-enoyl-CoA + reduced [electron-transfer flavoprotein]</text>
        <dbReference type="Rhea" id="RHEA:48256"/>
        <dbReference type="Rhea" id="RHEA-COMP:10685"/>
        <dbReference type="Rhea" id="RHEA-COMP:10686"/>
        <dbReference type="ChEBI" id="CHEBI:15378"/>
        <dbReference type="ChEBI" id="CHEBI:57337"/>
        <dbReference type="ChEBI" id="CHEBI:57692"/>
        <dbReference type="ChEBI" id="CHEBI:58307"/>
        <dbReference type="ChEBI" id="CHEBI:88166"/>
    </reaction>
    <physiologicalReaction direction="left-to-right" evidence="25">
        <dbReference type="Rhea" id="RHEA:48257"/>
    </physiologicalReaction>
</comment>
<evidence type="ECO:0000256" key="4">
    <source>
        <dbReference type="ARBA" id="ARBA00009347"/>
    </source>
</evidence>
<feature type="domain" description="Acyl-CoA dehydrogenase/oxidase C-terminal" evidence="28">
    <location>
        <begin position="260"/>
        <end position="406"/>
    </location>
</feature>
<dbReference type="PANTHER" id="PTHR43884">
    <property type="entry name" value="ACYL-COA DEHYDROGENASE"/>
    <property type="match status" value="1"/>
</dbReference>
<organism evidence="31 32">
    <name type="scientific">Drosophila lebanonensis</name>
    <name type="common">Fruit fly</name>
    <name type="synonym">Scaptodrosophila lebanonensis</name>
    <dbReference type="NCBI Taxonomy" id="7225"/>
    <lineage>
        <taxon>Eukaryota</taxon>
        <taxon>Metazoa</taxon>
        <taxon>Ecdysozoa</taxon>
        <taxon>Arthropoda</taxon>
        <taxon>Hexapoda</taxon>
        <taxon>Insecta</taxon>
        <taxon>Pterygota</taxon>
        <taxon>Neoptera</taxon>
        <taxon>Endopterygota</taxon>
        <taxon>Diptera</taxon>
        <taxon>Brachycera</taxon>
        <taxon>Muscomorpha</taxon>
        <taxon>Ephydroidea</taxon>
        <taxon>Drosophilidae</taxon>
        <taxon>Scaptodrosophila</taxon>
    </lineage>
</organism>
<comment type="catalytic activity">
    <reaction evidence="22">
        <text>(2R)-2-methylbutanoyl-CoA + oxidized [electron-transfer flavoprotein] + H(+) = ethylacryloyl-CoA + reduced [electron-transfer flavoprotein]</text>
        <dbReference type="Rhea" id="RHEA:65296"/>
        <dbReference type="Rhea" id="RHEA-COMP:10685"/>
        <dbReference type="Rhea" id="RHEA-COMP:10686"/>
        <dbReference type="ChEBI" id="CHEBI:15378"/>
        <dbReference type="ChEBI" id="CHEBI:57692"/>
        <dbReference type="ChEBI" id="CHEBI:58307"/>
        <dbReference type="ChEBI" id="CHEBI:156439"/>
        <dbReference type="ChEBI" id="CHEBI:156440"/>
    </reaction>
    <physiologicalReaction direction="left-to-right" evidence="22">
        <dbReference type="Rhea" id="RHEA:65297"/>
    </physiologicalReaction>
</comment>
<comment type="cofactor">
    <cofactor evidence="1 27">
        <name>FAD</name>
        <dbReference type="ChEBI" id="CHEBI:57692"/>
    </cofactor>
</comment>
<comment type="catalytic activity">
    <reaction evidence="21">
        <text>valproyl-CoA + oxidized [electron-transfer flavoprotein] + H(+) = (2E)-2-propylpent-2-enoyl-CoA + reduced [electron-transfer flavoprotein]</text>
        <dbReference type="Rhea" id="RHEA:65344"/>
        <dbReference type="Rhea" id="RHEA-COMP:10685"/>
        <dbReference type="Rhea" id="RHEA-COMP:10686"/>
        <dbReference type="ChEBI" id="CHEBI:15378"/>
        <dbReference type="ChEBI" id="CHEBI:57692"/>
        <dbReference type="ChEBI" id="CHEBI:58307"/>
        <dbReference type="ChEBI" id="CHEBI:156457"/>
        <dbReference type="ChEBI" id="CHEBI:156458"/>
    </reaction>
    <physiologicalReaction direction="left-to-right" evidence="21">
        <dbReference type="Rhea" id="RHEA:65345"/>
    </physiologicalReaction>
</comment>
<dbReference type="OrthoDB" id="10262177at2759"/>
<dbReference type="Pfam" id="PF02770">
    <property type="entry name" value="Acyl-CoA_dh_M"/>
    <property type="match status" value="1"/>
</dbReference>
<keyword evidence="6" id="KW-0597">Phosphoprotein</keyword>
<keyword evidence="31" id="KW-1185">Reference proteome</keyword>
<keyword evidence="11" id="KW-0007">Acetylation</keyword>
<evidence type="ECO:0000256" key="22">
    <source>
        <dbReference type="ARBA" id="ARBA00048592"/>
    </source>
</evidence>
<evidence type="ECO:0000256" key="1">
    <source>
        <dbReference type="ARBA" id="ARBA00001974"/>
    </source>
</evidence>
<proteinExistence type="inferred from homology"/>
<keyword evidence="10" id="KW-0809">Transit peptide</keyword>
<dbReference type="PROSITE" id="PS00072">
    <property type="entry name" value="ACYL_COA_DH_1"/>
    <property type="match status" value="1"/>
</dbReference>
<dbReference type="InterPro" id="IPR037069">
    <property type="entry name" value="AcylCoA_DH/ox_N_sf"/>
</dbReference>
<dbReference type="GO" id="GO:0005759">
    <property type="term" value="C:mitochondrial matrix"/>
    <property type="evidence" value="ECO:0007669"/>
    <property type="project" value="UniProtKB-SubCell"/>
</dbReference>
<evidence type="ECO:0000256" key="13">
    <source>
        <dbReference type="ARBA" id="ARBA00023098"/>
    </source>
</evidence>
<gene>
    <name evidence="32" type="primary">LOC115620940</name>
</gene>
<dbReference type="GO" id="GO:0050660">
    <property type="term" value="F:flavin adenine dinucleotide binding"/>
    <property type="evidence" value="ECO:0007669"/>
    <property type="project" value="InterPro"/>
</dbReference>
<comment type="catalytic activity">
    <reaction evidence="24">
        <text>hexanoyl-CoA + oxidized [electron-transfer flavoprotein] + H(+) = (2E)-hexenoyl-CoA + reduced [electron-transfer flavoprotein]</text>
        <dbReference type="Rhea" id="RHEA:43464"/>
        <dbReference type="Rhea" id="RHEA-COMP:10685"/>
        <dbReference type="Rhea" id="RHEA-COMP:10686"/>
        <dbReference type="ChEBI" id="CHEBI:15378"/>
        <dbReference type="ChEBI" id="CHEBI:57692"/>
        <dbReference type="ChEBI" id="CHEBI:58307"/>
        <dbReference type="ChEBI" id="CHEBI:62077"/>
        <dbReference type="ChEBI" id="CHEBI:62620"/>
    </reaction>
    <physiologicalReaction direction="left-to-right" evidence="24">
        <dbReference type="Rhea" id="RHEA:43465"/>
    </physiologicalReaction>
</comment>
<evidence type="ECO:0000256" key="16">
    <source>
        <dbReference type="ARBA" id="ARBA00039036"/>
    </source>
</evidence>
<dbReference type="InterPro" id="IPR006089">
    <property type="entry name" value="Acyl-CoA_DH_CS"/>
</dbReference>
<evidence type="ECO:0000256" key="3">
    <source>
        <dbReference type="ARBA" id="ARBA00005198"/>
    </source>
</evidence>
<reference evidence="32" key="1">
    <citation type="submission" date="2025-08" db="UniProtKB">
        <authorList>
            <consortium name="RefSeq"/>
        </authorList>
    </citation>
    <scope>IDENTIFICATION</scope>
    <source>
        <strain evidence="32">11010-0011.00</strain>
        <tissue evidence="32">Whole body</tissue>
    </source>
</reference>
<evidence type="ECO:0000256" key="17">
    <source>
        <dbReference type="ARBA" id="ARBA00039850"/>
    </source>
</evidence>
<evidence type="ECO:0000256" key="20">
    <source>
        <dbReference type="ARBA" id="ARBA00048235"/>
    </source>
</evidence>
<evidence type="ECO:0000256" key="26">
    <source>
        <dbReference type="ARBA" id="ARBA00051903"/>
    </source>
</evidence>
<feature type="domain" description="Acyl-CoA oxidase/dehydrogenase middle" evidence="29">
    <location>
        <begin position="153"/>
        <end position="248"/>
    </location>
</feature>
<evidence type="ECO:0000256" key="8">
    <source>
        <dbReference type="ARBA" id="ARBA00022827"/>
    </source>
</evidence>
<dbReference type="RefSeq" id="XP_030370316.1">
    <property type="nucleotide sequence ID" value="XM_030514456.1"/>
</dbReference>
<dbReference type="GO" id="GO:0003853">
    <property type="term" value="F:short-chain 2-methyl fatty acyl-CoA dehydrogenase activity"/>
    <property type="evidence" value="ECO:0007669"/>
    <property type="project" value="UniProtKB-EC"/>
</dbReference>
<dbReference type="PROSITE" id="PS00073">
    <property type="entry name" value="ACYL_COA_DH_2"/>
    <property type="match status" value="1"/>
</dbReference>
<evidence type="ECO:0000256" key="6">
    <source>
        <dbReference type="ARBA" id="ARBA00022553"/>
    </source>
</evidence>
<dbReference type="InterPro" id="IPR006091">
    <property type="entry name" value="Acyl-CoA_Oxase/DH_mid-dom"/>
</dbReference>
<dbReference type="InterPro" id="IPR036250">
    <property type="entry name" value="AcylCo_DH-like_C"/>
</dbReference>
<evidence type="ECO:0000256" key="10">
    <source>
        <dbReference type="ARBA" id="ARBA00022946"/>
    </source>
</evidence>
<evidence type="ECO:0000259" key="30">
    <source>
        <dbReference type="Pfam" id="PF02771"/>
    </source>
</evidence>
<evidence type="ECO:0000256" key="12">
    <source>
        <dbReference type="ARBA" id="ARBA00023002"/>
    </source>
</evidence>
<evidence type="ECO:0000256" key="25">
    <source>
        <dbReference type="ARBA" id="ARBA00049552"/>
    </source>
</evidence>
<evidence type="ECO:0000256" key="9">
    <source>
        <dbReference type="ARBA" id="ARBA00022832"/>
    </source>
</evidence>
<dbReference type="AlphaFoldDB" id="A0A6J2T0A8"/>
<comment type="subcellular location">
    <subcellularLocation>
        <location evidence="2">Mitochondrion matrix</location>
    </subcellularLocation>
</comment>
<dbReference type="GO" id="GO:0006631">
    <property type="term" value="P:fatty acid metabolic process"/>
    <property type="evidence" value="ECO:0007669"/>
    <property type="project" value="UniProtKB-KW"/>
</dbReference>
<dbReference type="CDD" id="cd01158">
    <property type="entry name" value="SCAD_SBCAD"/>
    <property type="match status" value="1"/>
</dbReference>
<keyword evidence="9" id="KW-0276">Fatty acid metabolism</keyword>
<accession>A0A6J2T0A8</accession>
<evidence type="ECO:0000256" key="11">
    <source>
        <dbReference type="ARBA" id="ARBA00022990"/>
    </source>
</evidence>
<keyword evidence="7 27" id="KW-0285">Flavoprotein</keyword>
<dbReference type="Proteomes" id="UP000504634">
    <property type="component" value="Unplaced"/>
</dbReference>
<dbReference type="Gene3D" id="2.40.110.10">
    <property type="entry name" value="Butyryl-CoA Dehydrogenase, subunit A, domain 2"/>
    <property type="match status" value="1"/>
</dbReference>
<keyword evidence="13" id="KW-0443">Lipid metabolism</keyword>
<dbReference type="PANTHER" id="PTHR43884:SF1">
    <property type="entry name" value="SHORT_BRANCHED CHAIN SPECIFIC ACYL-COA DEHYDROGENASE, MITOCHONDRIAL"/>
    <property type="match status" value="1"/>
</dbReference>
<protein>
    <recommendedName>
        <fullName evidence="17">Short/branched chain specific acyl-CoA dehydrogenase, mitochondrial</fullName>
        <ecNumber evidence="16">1.3.8.5</ecNumber>
    </recommendedName>
    <alternativeName>
        <fullName evidence="19">2-methyl branched chain acyl-CoA dehydrogenase</fullName>
    </alternativeName>
    <alternativeName>
        <fullName evidence="18">2-methylbutyryl-coenzyme A dehydrogenase</fullName>
    </alternativeName>
</protein>
<dbReference type="FunFam" id="2.40.110.10:FF:000001">
    <property type="entry name" value="Acyl-CoA dehydrogenase, mitochondrial"/>
    <property type="match status" value="1"/>
</dbReference>
<name>A0A6J2T0A8_DROLE</name>
<evidence type="ECO:0000259" key="28">
    <source>
        <dbReference type="Pfam" id="PF00441"/>
    </source>
</evidence>
<comment type="similarity">
    <text evidence="4 27">Belongs to the acyl-CoA dehydrogenase family.</text>
</comment>
<dbReference type="GO" id="GO:0046395">
    <property type="term" value="P:carboxylic acid catabolic process"/>
    <property type="evidence" value="ECO:0007669"/>
    <property type="project" value="UniProtKB-ARBA"/>
</dbReference>
<comment type="subunit">
    <text evidence="5">Homotetramer.</text>
</comment>
<evidence type="ECO:0000313" key="32">
    <source>
        <dbReference type="RefSeq" id="XP_030370316.1"/>
    </source>
</evidence>
<dbReference type="SUPFAM" id="SSF56645">
    <property type="entry name" value="Acyl-CoA dehydrogenase NM domain-like"/>
    <property type="match status" value="1"/>
</dbReference>
<feature type="domain" description="Acyl-CoA dehydrogenase/oxidase N-terminal" evidence="30">
    <location>
        <begin position="38"/>
        <end position="148"/>
    </location>
</feature>
<evidence type="ECO:0000313" key="31">
    <source>
        <dbReference type="Proteomes" id="UP000504634"/>
    </source>
</evidence>
<evidence type="ECO:0000256" key="14">
    <source>
        <dbReference type="ARBA" id="ARBA00023128"/>
    </source>
</evidence>
<dbReference type="FunFam" id="1.20.140.10:FF:000002">
    <property type="entry name" value="Acyl-CoA dehydrogenase short/branched chain"/>
    <property type="match status" value="1"/>
</dbReference>
<dbReference type="SUPFAM" id="SSF47203">
    <property type="entry name" value="Acyl-CoA dehydrogenase C-terminal domain-like"/>
    <property type="match status" value="1"/>
</dbReference>
<evidence type="ECO:0000259" key="29">
    <source>
        <dbReference type="Pfam" id="PF02770"/>
    </source>
</evidence>
<evidence type="ECO:0000256" key="24">
    <source>
        <dbReference type="ARBA" id="ARBA00049192"/>
    </source>
</evidence>
<sequence length="414" mass="45486">MNNLKKLPMRLLANAAHRQQCAAMSSASGLPPPLTYLTDDEKMMKETVAKLAQDQILPLVKKMDFEHKFDPSVVKAVFENGLMGIEIDTELGGSGCNFMTNIIVVEELSKIDPAVAAFVDIHNTLVNSLMIKFGNKEQKEKYLPKLAQEYAGSFALTEPGAGSDAFSLKTVAKKDGSHYVINGTKMWISNSDVAGVFLVFANAKPEDGYRGITTFIVDRDTPGLIVNKPEDKLGIRASGTCMITFDNVRVPEENILGTFGHGYKYAAGFLNEGRIGIGAQMVGAAQGTFDATIPYLLERKQFNDSIFNFQSMQHQIATIATEIEAARLLTYNAARLQEQGVPFLKEAAMAKFYASEVAQRAAIKCIDWMGGVGFTRDFPQEKFYRDVKIGAIYEGTTNMQLSTIAKCIKKDYSG</sequence>
<evidence type="ECO:0000256" key="27">
    <source>
        <dbReference type="RuleBase" id="RU362125"/>
    </source>
</evidence>
<dbReference type="Pfam" id="PF02771">
    <property type="entry name" value="Acyl-CoA_dh_N"/>
    <property type="match status" value="1"/>
</dbReference>
<dbReference type="InterPro" id="IPR009100">
    <property type="entry name" value="AcylCoA_DH/oxidase_NM_dom_sf"/>
</dbReference>
<keyword evidence="14" id="KW-0496">Mitochondrion</keyword>
<evidence type="ECO:0000256" key="5">
    <source>
        <dbReference type="ARBA" id="ARBA00011881"/>
    </source>
</evidence>
<evidence type="ECO:0000256" key="2">
    <source>
        <dbReference type="ARBA" id="ARBA00004305"/>
    </source>
</evidence>
<dbReference type="InterPro" id="IPR013786">
    <property type="entry name" value="AcylCoA_DH/ox_N"/>
</dbReference>
<comment type="pathway">
    <text evidence="15">Amino-acid degradation; L-isoleucine degradation.</text>
</comment>
<dbReference type="Gene3D" id="1.20.140.10">
    <property type="entry name" value="Butyryl-CoA Dehydrogenase, subunit A, domain 3"/>
    <property type="match status" value="1"/>
</dbReference>
<comment type="catalytic activity">
    <reaction evidence="26">
        <text>2-methylpropanoyl-CoA + oxidized [electron-transfer flavoprotein] + H(+) = 2-methylpropenoyl-CoA + reduced [electron-transfer flavoprotein]</text>
        <dbReference type="Rhea" id="RHEA:44180"/>
        <dbReference type="Rhea" id="RHEA-COMP:10685"/>
        <dbReference type="Rhea" id="RHEA-COMP:10686"/>
        <dbReference type="ChEBI" id="CHEBI:15378"/>
        <dbReference type="ChEBI" id="CHEBI:57338"/>
        <dbReference type="ChEBI" id="CHEBI:57692"/>
        <dbReference type="ChEBI" id="CHEBI:58307"/>
        <dbReference type="ChEBI" id="CHEBI:62500"/>
    </reaction>
    <physiologicalReaction direction="left-to-right" evidence="26">
        <dbReference type="Rhea" id="RHEA:44181"/>
    </physiologicalReaction>
</comment>
<evidence type="ECO:0000256" key="19">
    <source>
        <dbReference type="ARBA" id="ARBA00042821"/>
    </source>
</evidence>
<keyword evidence="12 27" id="KW-0560">Oxidoreductase</keyword>
<evidence type="ECO:0000256" key="23">
    <source>
        <dbReference type="ARBA" id="ARBA00049096"/>
    </source>
</evidence>
<evidence type="ECO:0000256" key="21">
    <source>
        <dbReference type="ARBA" id="ARBA00048307"/>
    </source>
</evidence>
<dbReference type="EC" id="1.3.8.5" evidence="16"/>
<evidence type="ECO:0000256" key="15">
    <source>
        <dbReference type="ARBA" id="ARBA00037895"/>
    </source>
</evidence>
<comment type="catalytic activity">
    <reaction evidence="20">
        <text>2-methylbutanoyl-CoA + oxidized [electron-transfer flavoprotein] + H(+) = (2E)-2-methylbut-2-enoyl-CoA + reduced [electron-transfer flavoprotein]</text>
        <dbReference type="Rhea" id="RHEA:43780"/>
        <dbReference type="Rhea" id="RHEA-COMP:10685"/>
        <dbReference type="Rhea" id="RHEA-COMP:10686"/>
        <dbReference type="ChEBI" id="CHEBI:15378"/>
        <dbReference type="ChEBI" id="CHEBI:57336"/>
        <dbReference type="ChEBI" id="CHEBI:57337"/>
        <dbReference type="ChEBI" id="CHEBI:57692"/>
        <dbReference type="ChEBI" id="CHEBI:58307"/>
        <dbReference type="EC" id="1.3.8.5"/>
    </reaction>
    <physiologicalReaction direction="left-to-right" evidence="20">
        <dbReference type="Rhea" id="RHEA:43781"/>
    </physiologicalReaction>
</comment>
<dbReference type="GeneID" id="115620940"/>
<evidence type="ECO:0000256" key="18">
    <source>
        <dbReference type="ARBA" id="ARBA00041537"/>
    </source>
</evidence>
<keyword evidence="8 27" id="KW-0274">FAD</keyword>
<dbReference type="InterPro" id="IPR009075">
    <property type="entry name" value="AcylCo_DH/oxidase_C"/>
</dbReference>
<dbReference type="Gene3D" id="1.10.540.10">
    <property type="entry name" value="Acyl-CoA dehydrogenase/oxidase, N-terminal domain"/>
    <property type="match status" value="1"/>
</dbReference>
<comment type="pathway">
    <text evidence="3">Lipid metabolism; mitochondrial fatty acid beta-oxidation.</text>
</comment>
<dbReference type="InterPro" id="IPR046373">
    <property type="entry name" value="Acyl-CoA_Oxase/DH_mid-dom_sf"/>
</dbReference>
<comment type="catalytic activity">
    <reaction evidence="23">
        <text>butanoyl-CoA + oxidized [electron-transfer flavoprotein] + H(+) = (2E)-butenoyl-CoA + reduced [electron-transfer flavoprotein]</text>
        <dbReference type="Rhea" id="RHEA:24004"/>
        <dbReference type="Rhea" id="RHEA-COMP:10685"/>
        <dbReference type="Rhea" id="RHEA-COMP:10686"/>
        <dbReference type="ChEBI" id="CHEBI:15378"/>
        <dbReference type="ChEBI" id="CHEBI:57332"/>
        <dbReference type="ChEBI" id="CHEBI:57371"/>
        <dbReference type="ChEBI" id="CHEBI:57692"/>
        <dbReference type="ChEBI" id="CHEBI:58307"/>
    </reaction>
    <physiologicalReaction direction="left-to-right" evidence="23">
        <dbReference type="Rhea" id="RHEA:24005"/>
    </physiologicalReaction>
</comment>
<dbReference type="FunFam" id="1.10.540.10:FF:000012">
    <property type="entry name" value="Acyl-CoA dehydrogenase short/branched chain"/>
    <property type="match status" value="1"/>
</dbReference>